<protein>
    <submittedName>
        <fullName evidence="1">Uncharacterized protein</fullName>
    </submittedName>
</protein>
<reference evidence="1" key="1">
    <citation type="submission" date="2011-09" db="EMBL/GenBank/DDBJ databases">
        <title>Complete sequence of Halovivax ruber XH-70.</title>
        <authorList>
            <consortium name="US DOE Joint Genome Institute"/>
            <person name="Lucas S."/>
            <person name="Han J."/>
            <person name="Lapidus A."/>
            <person name="Cheng J.-F."/>
            <person name="Goodwin L."/>
            <person name="Pitluck S."/>
            <person name="Peters L."/>
            <person name="Mikhailova N."/>
            <person name="Davenport K."/>
            <person name="Detter J.C."/>
            <person name="Han C."/>
            <person name="Tapia R."/>
            <person name="Land M."/>
            <person name="Hauser L."/>
            <person name="Kyrpides N."/>
            <person name="Ivanova N."/>
            <person name="Pagani I."/>
            <person name="Sproer C."/>
            <person name="Anderson I."/>
            <person name="Woyke T."/>
        </authorList>
    </citation>
    <scope>NUCLEOTIDE SEQUENCE</scope>
    <source>
        <strain evidence="1">XH-70</strain>
    </source>
</reference>
<organism evidence="1 2">
    <name type="scientific">Halovivax ruber (strain DSM 18193 / JCM 13892 / XH-70)</name>
    <dbReference type="NCBI Taxonomy" id="797302"/>
    <lineage>
        <taxon>Archaea</taxon>
        <taxon>Methanobacteriati</taxon>
        <taxon>Methanobacteriota</taxon>
        <taxon>Stenosarchaea group</taxon>
        <taxon>Halobacteria</taxon>
        <taxon>Halobacteriales</taxon>
        <taxon>Natrialbaceae</taxon>
        <taxon>Halovivax</taxon>
    </lineage>
</organism>
<dbReference type="GeneID" id="65303259"/>
<dbReference type="EMBL" id="CP003050">
    <property type="protein sequence ID" value="AGB14707.1"/>
    <property type="molecule type" value="Genomic_DNA"/>
</dbReference>
<keyword evidence="2" id="KW-1185">Reference proteome</keyword>
<dbReference type="KEGG" id="hru:Halru_0053"/>
<dbReference type="AlphaFoldDB" id="L0I9R9"/>
<dbReference type="STRING" id="797302.Halru_0053"/>
<name>L0I9R9_HALRX</name>
<proteinExistence type="predicted"/>
<dbReference type="HOGENOM" id="CLU_145176_0_0_2"/>
<gene>
    <name evidence="1" type="ordered locus">Halru_0053</name>
</gene>
<accession>L0I9R9</accession>
<dbReference type="eggNOG" id="arCOG13962">
    <property type="taxonomic scope" value="Archaea"/>
</dbReference>
<evidence type="ECO:0000313" key="2">
    <source>
        <dbReference type="Proteomes" id="UP000010846"/>
    </source>
</evidence>
<dbReference type="OrthoDB" id="379124at2157"/>
<evidence type="ECO:0000313" key="1">
    <source>
        <dbReference type="EMBL" id="AGB14707.1"/>
    </source>
</evidence>
<sequence>MYPDPDEDTLVVQIDGTTWDLYGPETVVKYYHEYDDAETHFRIEDGEERFETSYEAWWADRPDFDPNPWAASEEEESSMYDFFGYIRMLWQHEADKDNWIDMWSANLTA</sequence>
<dbReference type="RefSeq" id="WP_015299410.1">
    <property type="nucleotide sequence ID" value="NC_019964.1"/>
</dbReference>
<dbReference type="Proteomes" id="UP000010846">
    <property type="component" value="Chromosome"/>
</dbReference>